<feature type="region of interest" description="Disordered" evidence="1">
    <location>
        <begin position="222"/>
        <end position="246"/>
    </location>
</feature>
<protein>
    <recommendedName>
        <fullName evidence="4">RRM domain-containing protein</fullName>
    </recommendedName>
</protein>
<feature type="region of interest" description="Disordered" evidence="1">
    <location>
        <begin position="265"/>
        <end position="369"/>
    </location>
</feature>
<feature type="compositionally biased region" description="Polar residues" evidence="1">
    <location>
        <begin position="99"/>
        <end position="127"/>
    </location>
</feature>
<reference evidence="2" key="1">
    <citation type="submission" date="2023-01" db="EMBL/GenBank/DDBJ databases">
        <title>Exophiala dermititidis isolated from Cystic Fibrosis Patient.</title>
        <authorList>
            <person name="Kurbessoian T."/>
            <person name="Crocker A."/>
            <person name="Murante D."/>
            <person name="Hogan D.A."/>
            <person name="Stajich J.E."/>
        </authorList>
    </citation>
    <scope>NUCLEOTIDE SEQUENCE</scope>
    <source>
        <strain evidence="2">Ex8</strain>
    </source>
</reference>
<feature type="compositionally biased region" description="Basic and acidic residues" evidence="1">
    <location>
        <begin position="306"/>
        <end position="355"/>
    </location>
</feature>
<name>A0AAN6J189_EXODE</name>
<dbReference type="EMBL" id="JAJGCB010000002">
    <property type="protein sequence ID" value="KAJ8994291.1"/>
    <property type="molecule type" value="Genomic_DNA"/>
</dbReference>
<dbReference type="AlphaFoldDB" id="A0AAN6J189"/>
<gene>
    <name evidence="2" type="ORF">HRR80_001014</name>
</gene>
<sequence>MSNPKGAVSFDAIIQADRQRRKNEALAKEIFGKSKQQTKNDTRGGANKSSTRTPDLASRITKRSSSTASTTSSRNNNPFTPPRSQRGDNARSARLASAIETSSQQANVVVAPTSTSRRTAAQGQQGLSIKGKAAGPFVVEASNFAPGTTAADIESALQDDTLDDSGVSGMVSCRIVATSPTVVAEMVFTERYIADRVISTYNNQKADGRVLNLALKRSGRAAGSQQTSLAPTKPANELLPDVPTTDDNAMMEDIEMETDAAASAVVYDDHRSRSRDQQSRKAQSNGRTTDDRYAEPQAPTTAAHDGYSRDTDRRDRDRDRDRDRERDRDRDRDRYDRSRGDQGRSSYSRRDDGRPVSEQNPSYNSRFSHYGNGVGGGAVGRGSFGGGRGGDFSFSRGSGRMYGGGDNMNVNMNMMRGGGGGPRRGGGPTFFGGGGGGGGGGYRRGY</sequence>
<feature type="compositionally biased region" description="Polar residues" evidence="1">
    <location>
        <begin position="357"/>
        <end position="367"/>
    </location>
</feature>
<evidence type="ECO:0000313" key="2">
    <source>
        <dbReference type="EMBL" id="KAJ8994291.1"/>
    </source>
</evidence>
<organism evidence="2 3">
    <name type="scientific">Exophiala dermatitidis</name>
    <name type="common">Black yeast-like fungus</name>
    <name type="synonym">Wangiella dermatitidis</name>
    <dbReference type="NCBI Taxonomy" id="5970"/>
    <lineage>
        <taxon>Eukaryota</taxon>
        <taxon>Fungi</taxon>
        <taxon>Dikarya</taxon>
        <taxon>Ascomycota</taxon>
        <taxon>Pezizomycotina</taxon>
        <taxon>Eurotiomycetes</taxon>
        <taxon>Chaetothyriomycetidae</taxon>
        <taxon>Chaetothyriales</taxon>
        <taxon>Herpotrichiellaceae</taxon>
        <taxon>Exophiala</taxon>
    </lineage>
</organism>
<evidence type="ECO:0000256" key="1">
    <source>
        <dbReference type="SAM" id="MobiDB-lite"/>
    </source>
</evidence>
<accession>A0AAN6J189</accession>
<feature type="compositionally biased region" description="Basic and acidic residues" evidence="1">
    <location>
        <begin position="267"/>
        <end position="279"/>
    </location>
</feature>
<dbReference type="Proteomes" id="UP001161757">
    <property type="component" value="Unassembled WGS sequence"/>
</dbReference>
<feature type="region of interest" description="Disordered" evidence="1">
    <location>
        <begin position="1"/>
        <end position="127"/>
    </location>
</feature>
<evidence type="ECO:0000313" key="3">
    <source>
        <dbReference type="Proteomes" id="UP001161757"/>
    </source>
</evidence>
<feature type="compositionally biased region" description="Basic and acidic residues" evidence="1">
    <location>
        <begin position="22"/>
        <end position="42"/>
    </location>
</feature>
<feature type="compositionally biased region" description="Low complexity" evidence="1">
    <location>
        <begin position="63"/>
        <end position="77"/>
    </location>
</feature>
<evidence type="ECO:0008006" key="4">
    <source>
        <dbReference type="Google" id="ProtNLM"/>
    </source>
</evidence>
<proteinExistence type="predicted"/>
<comment type="caution">
    <text evidence="2">The sequence shown here is derived from an EMBL/GenBank/DDBJ whole genome shotgun (WGS) entry which is preliminary data.</text>
</comment>